<dbReference type="Pfam" id="PF13177">
    <property type="entry name" value="DNA_pol3_delta2"/>
    <property type="match status" value="1"/>
</dbReference>
<dbReference type="EMBL" id="LFDV01000002">
    <property type="protein sequence ID" value="KTB48749.1"/>
    <property type="molecule type" value="Genomic_DNA"/>
</dbReference>
<evidence type="ECO:0000313" key="9">
    <source>
        <dbReference type="EMBL" id="KTB48749.1"/>
    </source>
</evidence>
<evidence type="ECO:0000313" key="10">
    <source>
        <dbReference type="Proteomes" id="UP000053947"/>
    </source>
</evidence>
<dbReference type="SUPFAM" id="SSF48019">
    <property type="entry name" value="post-AAA+ oligomerization domain-like"/>
    <property type="match status" value="1"/>
</dbReference>
<dbReference type="SMART" id="SM00382">
    <property type="entry name" value="AAA"/>
    <property type="match status" value="1"/>
</dbReference>
<evidence type="ECO:0000256" key="2">
    <source>
        <dbReference type="ARBA" id="ARBA00014363"/>
    </source>
</evidence>
<dbReference type="RefSeq" id="WP_065128858.1">
    <property type="nucleotide sequence ID" value="NZ_KQ758903.1"/>
</dbReference>
<dbReference type="GO" id="GO:0003887">
    <property type="term" value="F:DNA-directed DNA polymerase activity"/>
    <property type="evidence" value="ECO:0007669"/>
    <property type="project" value="UniProtKB-EC"/>
</dbReference>
<dbReference type="SUPFAM" id="SSF52540">
    <property type="entry name" value="P-loop containing nucleoside triphosphate hydrolases"/>
    <property type="match status" value="1"/>
</dbReference>
<dbReference type="PANTHER" id="PTHR11669">
    <property type="entry name" value="REPLICATION FACTOR C / DNA POLYMERASE III GAMMA-TAU SUBUNIT"/>
    <property type="match status" value="1"/>
</dbReference>
<dbReference type="Proteomes" id="UP000053947">
    <property type="component" value="Unassembled WGS sequence"/>
</dbReference>
<dbReference type="STRING" id="1217799.DEALK_15960"/>
<proteinExistence type="predicted"/>
<evidence type="ECO:0000256" key="3">
    <source>
        <dbReference type="ARBA" id="ARBA00022679"/>
    </source>
</evidence>
<dbReference type="EC" id="2.7.7.7" evidence="1"/>
<reference evidence="9 10" key="1">
    <citation type="submission" date="2015-06" db="EMBL/GenBank/DDBJ databases">
        <title>Genome sequence of the organohalide-respiring Dehalogenimonas alkenigignens type strain (IP3-3T).</title>
        <authorList>
            <person name="Key T.A."/>
            <person name="Richmond D.P."/>
            <person name="Bowman K.S."/>
            <person name="Cho Y.-J."/>
            <person name="Chun J."/>
            <person name="da Costa M.S."/>
            <person name="Rainey F.A."/>
            <person name="Moe W.M."/>
        </authorList>
    </citation>
    <scope>NUCLEOTIDE SEQUENCE [LARGE SCALE GENOMIC DNA]</scope>
    <source>
        <strain evidence="9 10">IP3-3</strain>
    </source>
</reference>
<dbReference type="Gene3D" id="1.20.272.10">
    <property type="match status" value="1"/>
</dbReference>
<dbReference type="Gene3D" id="3.40.50.300">
    <property type="entry name" value="P-loop containing nucleotide triphosphate hydrolases"/>
    <property type="match status" value="1"/>
</dbReference>
<dbReference type="Pfam" id="PF09115">
    <property type="entry name" value="DNApol3-delta_C"/>
    <property type="match status" value="1"/>
</dbReference>
<keyword evidence="6" id="KW-0239">DNA-directed DNA polymerase</keyword>
<protein>
    <recommendedName>
        <fullName evidence="2">DNA polymerase III subunit delta'</fullName>
        <ecNumber evidence="1">2.7.7.7</ecNumber>
    </recommendedName>
</protein>
<accession>A0A0W0GJM5</accession>
<evidence type="ECO:0000256" key="7">
    <source>
        <dbReference type="ARBA" id="ARBA00049244"/>
    </source>
</evidence>
<comment type="caution">
    <text evidence="9">The sequence shown here is derived from an EMBL/GenBank/DDBJ whole genome shotgun (WGS) entry which is preliminary data.</text>
</comment>
<evidence type="ECO:0000256" key="5">
    <source>
        <dbReference type="ARBA" id="ARBA00022705"/>
    </source>
</evidence>
<keyword evidence="10" id="KW-1185">Reference proteome</keyword>
<keyword evidence="4 9" id="KW-0548">Nucleotidyltransferase</keyword>
<dbReference type="InterPro" id="IPR050238">
    <property type="entry name" value="DNA_Rep/Repair_Clamp_Loader"/>
</dbReference>
<sequence>MADWQIIGQKNVAAFLAKSLEKGVLCHAYLLTAPEHSGKTALALKLAQALNCTGDNSPCGGCESCRRITAGIHADVRLISVQAADEDGKNRVELSIEQVREINHAVSLPPFEGKFRVIIIDEAERLSTGAANALLKTLEEPPPGVVFILTTVRENQLPETIRSRCMKLRLAAAPRREIVRFLEHGLGFPAERADLLARLSQGRAGWAITAARDEGLQLERRDNLLKLTDALGSGFDFRFELADKLSQRFGKTRTEIYRLLDQWLSFCRDILLVKLDIKEEVINTDYEIITAELASRITAAEAQRLIGSLNATRRHLEQNASPRLALEVLMLNLPVIKGSTNRIG</sequence>
<organism evidence="9 10">
    <name type="scientific">Dehalogenimonas alkenigignens</name>
    <dbReference type="NCBI Taxonomy" id="1217799"/>
    <lineage>
        <taxon>Bacteria</taxon>
        <taxon>Bacillati</taxon>
        <taxon>Chloroflexota</taxon>
        <taxon>Dehalococcoidia</taxon>
        <taxon>Dehalococcoidales</taxon>
        <taxon>Dehalococcoidaceae</taxon>
        <taxon>Dehalogenimonas</taxon>
    </lineage>
</organism>
<dbReference type="AlphaFoldDB" id="A0A0W0GJM5"/>
<dbReference type="GO" id="GO:0003677">
    <property type="term" value="F:DNA binding"/>
    <property type="evidence" value="ECO:0007669"/>
    <property type="project" value="InterPro"/>
</dbReference>
<name>A0A0W0GJM5_9CHLR</name>
<evidence type="ECO:0000256" key="1">
    <source>
        <dbReference type="ARBA" id="ARBA00012417"/>
    </source>
</evidence>
<comment type="catalytic activity">
    <reaction evidence="7">
        <text>DNA(n) + a 2'-deoxyribonucleoside 5'-triphosphate = DNA(n+1) + diphosphate</text>
        <dbReference type="Rhea" id="RHEA:22508"/>
        <dbReference type="Rhea" id="RHEA-COMP:17339"/>
        <dbReference type="Rhea" id="RHEA-COMP:17340"/>
        <dbReference type="ChEBI" id="CHEBI:33019"/>
        <dbReference type="ChEBI" id="CHEBI:61560"/>
        <dbReference type="ChEBI" id="CHEBI:173112"/>
        <dbReference type="EC" id="2.7.7.7"/>
    </reaction>
</comment>
<dbReference type="PATRIC" id="fig|1217799.6.peg.1645"/>
<dbReference type="GO" id="GO:0006261">
    <property type="term" value="P:DNA-templated DNA replication"/>
    <property type="evidence" value="ECO:0007669"/>
    <property type="project" value="TreeGrafter"/>
</dbReference>
<evidence type="ECO:0000256" key="6">
    <source>
        <dbReference type="ARBA" id="ARBA00022932"/>
    </source>
</evidence>
<dbReference type="InterPro" id="IPR015199">
    <property type="entry name" value="DNA_pol_III_delta_C"/>
</dbReference>
<evidence type="ECO:0000259" key="8">
    <source>
        <dbReference type="SMART" id="SM00382"/>
    </source>
</evidence>
<feature type="domain" description="AAA+ ATPase" evidence="8">
    <location>
        <begin position="25"/>
        <end position="182"/>
    </location>
</feature>
<keyword evidence="5" id="KW-0235">DNA replication</keyword>
<dbReference type="PANTHER" id="PTHR11669:SF8">
    <property type="entry name" value="DNA POLYMERASE III SUBUNIT DELTA"/>
    <property type="match status" value="1"/>
</dbReference>
<dbReference type="InterPro" id="IPR008921">
    <property type="entry name" value="DNA_pol3_clamp-load_cplx_C"/>
</dbReference>
<dbReference type="InterPro" id="IPR003593">
    <property type="entry name" value="AAA+_ATPase"/>
</dbReference>
<keyword evidence="3 9" id="KW-0808">Transferase</keyword>
<gene>
    <name evidence="9" type="ORF">DEALK_15960</name>
</gene>
<dbReference type="InterPro" id="IPR027417">
    <property type="entry name" value="P-loop_NTPase"/>
</dbReference>
<evidence type="ECO:0000256" key="4">
    <source>
        <dbReference type="ARBA" id="ARBA00022695"/>
    </source>
</evidence>